<dbReference type="InParanoid" id="A0A3Q7GJE0"/>
<dbReference type="Gramene" id="Solyc05g025747.1.1">
    <property type="protein sequence ID" value="Solyc05g025747.1.1"/>
    <property type="gene ID" value="Solyc05g025747.1"/>
</dbReference>
<name>A0A3Q7GJE0_SOLLC</name>
<dbReference type="AlphaFoldDB" id="A0A3Q7GJE0"/>
<dbReference type="EnsemblPlants" id="Solyc05g025747.1.1">
    <property type="protein sequence ID" value="Solyc05g025747.1.1"/>
    <property type="gene ID" value="Solyc05g025747.1"/>
</dbReference>
<sequence length="212" mass="24230">MVDFIDYNQKDSQEVFPNQKRLKDHGRLKYFLGIEVAQSRSCIVISQRKYALDILEETREAVVRILRYIKSTLGKGLLYEDDPLIDEVIWCRGRVRNKVWLLNVVQNKNIEQWSQQLNGEFGEDENGSNGLEMDFEGAPSFDSEFESLAEGASGSLRISLKRGMLAQNTFQTDIPSSDRARDILWHNLASATLARTSCIWSTSCRAPDSNKF</sequence>
<keyword evidence="2" id="KW-1185">Reference proteome</keyword>
<proteinExistence type="predicted"/>
<evidence type="ECO:0000313" key="2">
    <source>
        <dbReference type="Proteomes" id="UP000004994"/>
    </source>
</evidence>
<accession>A0A3Q7GJE0</accession>
<reference evidence="1" key="2">
    <citation type="submission" date="2019-01" db="UniProtKB">
        <authorList>
            <consortium name="EnsemblPlants"/>
        </authorList>
    </citation>
    <scope>IDENTIFICATION</scope>
    <source>
        <strain evidence="1">cv. Heinz 1706</strain>
    </source>
</reference>
<organism evidence="1">
    <name type="scientific">Solanum lycopersicum</name>
    <name type="common">Tomato</name>
    <name type="synonym">Lycopersicon esculentum</name>
    <dbReference type="NCBI Taxonomy" id="4081"/>
    <lineage>
        <taxon>Eukaryota</taxon>
        <taxon>Viridiplantae</taxon>
        <taxon>Streptophyta</taxon>
        <taxon>Embryophyta</taxon>
        <taxon>Tracheophyta</taxon>
        <taxon>Spermatophyta</taxon>
        <taxon>Magnoliopsida</taxon>
        <taxon>eudicotyledons</taxon>
        <taxon>Gunneridae</taxon>
        <taxon>Pentapetalae</taxon>
        <taxon>asterids</taxon>
        <taxon>lamiids</taxon>
        <taxon>Solanales</taxon>
        <taxon>Solanaceae</taxon>
        <taxon>Solanoideae</taxon>
        <taxon>Solaneae</taxon>
        <taxon>Solanum</taxon>
        <taxon>Solanum subgen. Lycopersicon</taxon>
    </lineage>
</organism>
<evidence type="ECO:0008006" key="3">
    <source>
        <dbReference type="Google" id="ProtNLM"/>
    </source>
</evidence>
<reference evidence="1" key="1">
    <citation type="journal article" date="2012" name="Nature">
        <title>The tomato genome sequence provides insights into fleshy fruit evolution.</title>
        <authorList>
            <consortium name="Tomato Genome Consortium"/>
        </authorList>
    </citation>
    <scope>NUCLEOTIDE SEQUENCE [LARGE SCALE GENOMIC DNA]</scope>
    <source>
        <strain evidence="1">cv. Heinz 1706</strain>
    </source>
</reference>
<dbReference type="Proteomes" id="UP000004994">
    <property type="component" value="Chromosome 5"/>
</dbReference>
<evidence type="ECO:0000313" key="1">
    <source>
        <dbReference type="EnsemblPlants" id="Solyc05g025747.1.1"/>
    </source>
</evidence>
<protein>
    <recommendedName>
        <fullName evidence="3">Reverse transcriptase Ty1/copia-type domain-containing protein</fullName>
    </recommendedName>
</protein>